<evidence type="ECO:0000256" key="5">
    <source>
        <dbReference type="SAM" id="MobiDB-lite"/>
    </source>
</evidence>
<dbReference type="InterPro" id="IPR008707">
    <property type="entry name" value="B-propeller_PilY1"/>
</dbReference>
<comment type="subcellular location">
    <subcellularLocation>
        <location evidence="1">Fimbrium</location>
    </subcellularLocation>
</comment>
<dbReference type="InterPro" id="IPR015943">
    <property type="entry name" value="WD40/YVTN_repeat-like_dom_sf"/>
</dbReference>
<protein>
    <submittedName>
        <fullName evidence="7">Type IV fimbrial biogenesis protein PilY1</fullName>
    </submittedName>
</protein>
<proteinExistence type="predicted"/>
<gene>
    <name evidence="7" type="ORF">MNBD_GAMMA10-258</name>
</gene>
<keyword evidence="3" id="KW-0106">Calcium</keyword>
<reference evidence="7" key="1">
    <citation type="submission" date="2018-06" db="EMBL/GenBank/DDBJ databases">
        <authorList>
            <person name="Zhirakovskaya E."/>
        </authorList>
    </citation>
    <scope>NUCLEOTIDE SEQUENCE</scope>
</reference>
<sequence>MRQTVFKYSGKFLESLALSSIVFFSSASHGAQPRNLDIAQTPLFLGFTVQPNVFFVTDDSGSMDQTFLTQAHWRWYHYDPDPIRDGSFDSETPTVTRLVTRVTNPNTNPPTTVTAPETATITSRLANGLFHSAWFDSTTNTSTNTGRYRYVYGNNDNVATNNCEERGMIEECGNTLLTPLDVDWRGRVNDLNKVFYSTGIFYEPWDGPCDTNDNPCENAVFIGALSNPYSTQDGFGITRNLAVNGDVNGGPFIYEVWIDDSGYGDDIPKRGEIDPGEPGTGFNETGYASTEFSTDETKDVSNGEVDLWDSHMQFSVSSTSIDVSLIAYNPEPTGANRGLNETRLGGGTTLSATGGACYKVLGSKASVKAVRDVIISNPTPTQAGIAIAATGTPSDPGVAGGPECRTVAEVTQNIANWYQYYRRRAYPVKNAIAEVMDAQPSFRFGLTVLNNFDPSKNYERGTGNSAVPLGKGLFVPLPAIDEGLAVHNERIKKDYFSFKQPRRGTPLRNALQRAGEYYKGGTKFSNTFDFQDPIIYPCQKNFTILLTDGFWNGNSPAVGDQDGDTRSNTLADVAYKYYIEDLNINIGNDVPLELPVESDLLDKTGTTKPKGPTFQHMVTFTVAFGVTGNLLDTDSNGRPDGTIGGSTFAEPAKNDPNWGDPATSQVRKIDDLWHAAYNSGGVFASASTPTEITRKLLGAISAVAARLGSASAVALNSGTLNANSRLYLARFDSQGWSGNVFSVPIQDGFVDLVPPTGDDSPPECLGFAVGELCDPEWNAGLQLARDYTVRKIFTMNTDSRALVAFDWGALSGAQKESLRVDPDAPAAAVPVLEPVDRGKARLEYIKGDHTQEIDVGGAFRTRAEVSNLEDTQKLNVKNRLGDIIHSSPAFVGAPDFFYPESIETDSYAAFKLKNRTRTGMVYVGSNDGMLHGFNATTGDEVFAYVPGILVNSLNKLTAPSYNSQHQYYVDGAPVVFDAYKGTWKTMLAASLGAGVQGVYGLEITDPTTFGTGTNKVAWEFTDDPLKKGDEDLGYITGDVSFAKMNNGRWAVIFGNGYNNTADDGNKSATGNGVIYIVDAFSGELIKKIDTGIGWEDDPTGTAVNGVFSSNERPNGIASVTAVDMDGDFKADYLYAGDLFGNLWKVDVTSTSESSWQIAYSGVPFFIAKDATTAPPYPDGKMQPITSGVAVKRHPVNREQVLVLFGTGKYIEISDAVSATESSDIETFYSIWDDGRGQAGRGKLLKQEILAQVEVDQLGGGKAEFRITSSALETPNLYAINWEPGQEGHRGWYMDLRLDGVAEYGEEVVITPLVRNNRVVFITQTPNGTGTCSAGGTSWLMELNVNDGSRLPDAPFDVDGNGIINDKDVASFGADKITSGVRLKEGISAGGGVLSSRNSSTERKYLSGSTSKTNNILESATAEYRKRQSWRQLR</sequence>
<evidence type="ECO:0000256" key="2">
    <source>
        <dbReference type="ARBA" id="ARBA00022723"/>
    </source>
</evidence>
<dbReference type="Gene3D" id="2.130.10.10">
    <property type="entry name" value="YVTN repeat-like/Quinoprotein amine dehydrogenase"/>
    <property type="match status" value="1"/>
</dbReference>
<dbReference type="PROSITE" id="PS00018">
    <property type="entry name" value="EF_HAND_1"/>
    <property type="match status" value="1"/>
</dbReference>
<dbReference type="InterPro" id="IPR018247">
    <property type="entry name" value="EF_Hand_1_Ca_BS"/>
</dbReference>
<dbReference type="SUPFAM" id="SSF50998">
    <property type="entry name" value="Quinoprotein alcohol dehydrogenase-like"/>
    <property type="match status" value="1"/>
</dbReference>
<dbReference type="InterPro" id="IPR011047">
    <property type="entry name" value="Quinoprotein_ADH-like_sf"/>
</dbReference>
<dbReference type="GO" id="GO:0009289">
    <property type="term" value="C:pilus"/>
    <property type="evidence" value="ECO:0007669"/>
    <property type="project" value="UniProtKB-SubCell"/>
</dbReference>
<feature type="region of interest" description="Disordered" evidence="5">
    <location>
        <begin position="635"/>
        <end position="663"/>
    </location>
</feature>
<keyword evidence="2" id="KW-0479">Metal-binding</keyword>
<evidence type="ECO:0000256" key="1">
    <source>
        <dbReference type="ARBA" id="ARBA00004561"/>
    </source>
</evidence>
<dbReference type="GO" id="GO:0046872">
    <property type="term" value="F:metal ion binding"/>
    <property type="evidence" value="ECO:0007669"/>
    <property type="project" value="UniProtKB-KW"/>
</dbReference>
<organism evidence="7">
    <name type="scientific">hydrothermal vent metagenome</name>
    <dbReference type="NCBI Taxonomy" id="652676"/>
    <lineage>
        <taxon>unclassified sequences</taxon>
        <taxon>metagenomes</taxon>
        <taxon>ecological metagenomes</taxon>
    </lineage>
</organism>
<name>A0A3B0XYY3_9ZZZZ</name>
<evidence type="ECO:0000256" key="4">
    <source>
        <dbReference type="ARBA" id="ARBA00023263"/>
    </source>
</evidence>
<feature type="domain" description="PilY1 beta-propeller" evidence="6">
    <location>
        <begin position="880"/>
        <end position="1238"/>
    </location>
</feature>
<evidence type="ECO:0000313" key="7">
    <source>
        <dbReference type="EMBL" id="VAW69900.1"/>
    </source>
</evidence>
<accession>A0A3B0XYY3</accession>
<dbReference type="EMBL" id="UOFJ01000476">
    <property type="protein sequence ID" value="VAW69900.1"/>
    <property type="molecule type" value="Genomic_DNA"/>
</dbReference>
<dbReference type="Pfam" id="PF05567">
    <property type="entry name" value="T4P_PilY1"/>
    <property type="match status" value="1"/>
</dbReference>
<evidence type="ECO:0000259" key="6">
    <source>
        <dbReference type="Pfam" id="PF05567"/>
    </source>
</evidence>
<keyword evidence="4" id="KW-0281">Fimbrium</keyword>
<evidence type="ECO:0000256" key="3">
    <source>
        <dbReference type="ARBA" id="ARBA00022837"/>
    </source>
</evidence>